<keyword evidence="2" id="KW-1185">Reference proteome</keyword>
<dbReference type="PANTHER" id="PTHR35866">
    <property type="entry name" value="PUTATIVE-RELATED"/>
    <property type="match status" value="1"/>
</dbReference>
<dbReference type="PANTHER" id="PTHR35866:SF1">
    <property type="entry name" value="YKGJ FAMILY CYSTEINE CLUSTER PROTEIN"/>
    <property type="match status" value="1"/>
</dbReference>
<reference evidence="1 2" key="1">
    <citation type="submission" date="2020-02" db="EMBL/GenBank/DDBJ databases">
        <title>Draft genome sequence of Haematococcus lacustris strain NIES-144.</title>
        <authorList>
            <person name="Morimoto D."/>
            <person name="Nakagawa S."/>
            <person name="Yoshida T."/>
            <person name="Sawayama S."/>
        </authorList>
    </citation>
    <scope>NUCLEOTIDE SEQUENCE [LARGE SCALE GENOMIC DNA]</scope>
    <source>
        <strain evidence="1 2">NIES-144</strain>
    </source>
</reference>
<name>A0A699Z2P1_HAELA</name>
<comment type="caution">
    <text evidence="1">The sequence shown here is derived from an EMBL/GenBank/DDBJ whole genome shotgun (WGS) entry which is preliminary data.</text>
</comment>
<organism evidence="1 2">
    <name type="scientific">Haematococcus lacustris</name>
    <name type="common">Green alga</name>
    <name type="synonym">Haematococcus pluvialis</name>
    <dbReference type="NCBI Taxonomy" id="44745"/>
    <lineage>
        <taxon>Eukaryota</taxon>
        <taxon>Viridiplantae</taxon>
        <taxon>Chlorophyta</taxon>
        <taxon>core chlorophytes</taxon>
        <taxon>Chlorophyceae</taxon>
        <taxon>CS clade</taxon>
        <taxon>Chlamydomonadales</taxon>
        <taxon>Haematococcaceae</taxon>
        <taxon>Haematococcus</taxon>
    </lineage>
</organism>
<evidence type="ECO:0000313" key="1">
    <source>
        <dbReference type="EMBL" id="GFH13728.1"/>
    </source>
</evidence>
<sequence>MACKGTQISMAELEWASTLQGKSFLCTQCGKCCTGEGEVWVSSEELLRISEHLHLTPQAFQRRYTEKHSGCKGWHLLLTKGEEQNCVFLQDKQCSIHAVRPRQCATYPWWPELMDPADWQREKDNICEGAHTATAGAKGSHLKTVGTAPSVPASYRVPSGLSSQVRGVAFPAVVCGHVPSALAGAGVVPVLLASMLPVAGMVVEQSITCNWLCQPAAR</sequence>
<evidence type="ECO:0000313" key="2">
    <source>
        <dbReference type="Proteomes" id="UP000485058"/>
    </source>
</evidence>
<proteinExistence type="predicted"/>
<evidence type="ECO:0008006" key="3">
    <source>
        <dbReference type="Google" id="ProtNLM"/>
    </source>
</evidence>
<dbReference type="Proteomes" id="UP000485058">
    <property type="component" value="Unassembled WGS sequence"/>
</dbReference>
<accession>A0A699Z2P1</accession>
<dbReference type="InterPro" id="IPR005358">
    <property type="entry name" value="Puta_zinc/iron-chelating_dom"/>
</dbReference>
<dbReference type="Pfam" id="PF03692">
    <property type="entry name" value="CxxCxxCC"/>
    <property type="match status" value="1"/>
</dbReference>
<gene>
    <name evidence="1" type="ORF">HaLaN_09668</name>
</gene>
<dbReference type="EMBL" id="BLLF01000645">
    <property type="protein sequence ID" value="GFH13728.1"/>
    <property type="molecule type" value="Genomic_DNA"/>
</dbReference>
<protein>
    <recommendedName>
        <fullName evidence="3">YkgJ family cysteine cluster protein</fullName>
    </recommendedName>
</protein>
<dbReference type="AlphaFoldDB" id="A0A699Z2P1"/>